<evidence type="ECO:0000313" key="2">
    <source>
        <dbReference type="EMBL" id="EWT00514.1"/>
    </source>
</evidence>
<gene>
    <name evidence="2" type="ORF">N865_14980</name>
</gene>
<dbReference type="STRING" id="1386089.N865_14980"/>
<organism evidence="2 3">
    <name type="scientific">Intrasporangium oryzae NRRL B-24470</name>
    <dbReference type="NCBI Taxonomy" id="1386089"/>
    <lineage>
        <taxon>Bacteria</taxon>
        <taxon>Bacillati</taxon>
        <taxon>Actinomycetota</taxon>
        <taxon>Actinomycetes</taxon>
        <taxon>Micrococcales</taxon>
        <taxon>Intrasporangiaceae</taxon>
        <taxon>Intrasporangium</taxon>
    </lineage>
</organism>
<feature type="compositionally biased region" description="Basic and acidic residues" evidence="1">
    <location>
        <begin position="1"/>
        <end position="10"/>
    </location>
</feature>
<dbReference type="Proteomes" id="UP000019489">
    <property type="component" value="Unassembled WGS sequence"/>
</dbReference>
<keyword evidence="3" id="KW-1185">Reference proteome</keyword>
<feature type="region of interest" description="Disordered" evidence="1">
    <location>
        <begin position="1"/>
        <end position="57"/>
    </location>
</feature>
<dbReference type="OrthoDB" id="9996801at2"/>
<accession>W9G9K3</accession>
<name>W9G9K3_9MICO</name>
<dbReference type="EMBL" id="AWSA01000041">
    <property type="protein sequence ID" value="EWT00514.1"/>
    <property type="molecule type" value="Genomic_DNA"/>
</dbReference>
<dbReference type="AlphaFoldDB" id="W9G9K3"/>
<protein>
    <submittedName>
        <fullName evidence="2">Uncharacterized protein</fullName>
    </submittedName>
</protein>
<evidence type="ECO:0000256" key="1">
    <source>
        <dbReference type="SAM" id="MobiDB-lite"/>
    </source>
</evidence>
<dbReference type="RefSeq" id="WP_034808241.1">
    <property type="nucleotide sequence ID" value="NZ_AWSA01000041.1"/>
</dbReference>
<evidence type="ECO:0000313" key="3">
    <source>
        <dbReference type="Proteomes" id="UP000019489"/>
    </source>
</evidence>
<comment type="caution">
    <text evidence="2">The sequence shown here is derived from an EMBL/GenBank/DDBJ whole genome shotgun (WGS) entry which is preliminary data.</text>
</comment>
<reference evidence="2 3" key="1">
    <citation type="submission" date="2013-08" db="EMBL/GenBank/DDBJ databases">
        <title>Intrasporangium oryzae NRRL B-24470.</title>
        <authorList>
            <person name="Liu H."/>
            <person name="Wang G."/>
        </authorList>
    </citation>
    <scope>NUCLEOTIDE SEQUENCE [LARGE SCALE GENOMIC DNA]</scope>
    <source>
        <strain evidence="2 3">NRRL B-24470</strain>
    </source>
</reference>
<dbReference type="eggNOG" id="ENOG5031WJS">
    <property type="taxonomic scope" value="Bacteria"/>
</dbReference>
<proteinExistence type="predicted"/>
<sequence length="164" mass="17234">MPDQPVDHQPVDPTRPGTDPEATAPTAEVPPAPASDGPDSGHVVGAAEAPAEPVREKRSLSVLKRVGVPVAVGLALIGFRVFNSQTAADRLEVGQCASRESDDSLKHRDCTDPKATYKVLFIKQDSKESAADEVCAPYTDTTTTYFEGTEDGSAGDLICLGNAK</sequence>